<dbReference type="Proteomes" id="UP000030651">
    <property type="component" value="Unassembled WGS sequence"/>
</dbReference>
<dbReference type="SUPFAM" id="SSF52266">
    <property type="entry name" value="SGNH hydrolase"/>
    <property type="match status" value="1"/>
</dbReference>
<dbReference type="AlphaFoldDB" id="W3WRJ4"/>
<dbReference type="eggNOG" id="ENOG502SMXJ">
    <property type="taxonomic scope" value="Eukaryota"/>
</dbReference>
<dbReference type="Pfam" id="PF13472">
    <property type="entry name" value="Lipase_GDSL_2"/>
    <property type="match status" value="1"/>
</dbReference>
<dbReference type="KEGG" id="pfy:PFICI_12390"/>
<dbReference type="RefSeq" id="XP_007839162.1">
    <property type="nucleotide sequence ID" value="XM_007840971.1"/>
</dbReference>
<reference evidence="3" key="1">
    <citation type="journal article" date="2015" name="BMC Genomics">
        <title>Genomic and transcriptomic analysis of the endophytic fungus Pestalotiopsis fici reveals its lifestyle and high potential for synthesis of natural products.</title>
        <authorList>
            <person name="Wang X."/>
            <person name="Zhang X."/>
            <person name="Liu L."/>
            <person name="Xiang M."/>
            <person name="Wang W."/>
            <person name="Sun X."/>
            <person name="Che Y."/>
            <person name="Guo L."/>
            <person name="Liu G."/>
            <person name="Guo L."/>
            <person name="Wang C."/>
            <person name="Yin W.B."/>
            <person name="Stadler M."/>
            <person name="Zhang X."/>
            <person name="Liu X."/>
        </authorList>
    </citation>
    <scope>NUCLEOTIDE SEQUENCE [LARGE SCALE GENOMIC DNA]</scope>
    <source>
        <strain evidence="3">W106-1 / CGMCC3.15140</strain>
    </source>
</reference>
<sequence>MPLGGSITHGVGSSDGNGYREILHDTLIADGYAVDMVGSRKTGKGHCHEGWRGYRIDQIAAKAAKSIPELKPNVLTINAGSNDCIQDFEINSAGDRIDQILRLAWSIVPSSTLLLSTLLPNIDTAVESRVLLLNEQIQMLWERHDAAGRKIVLVNMHGSRGPLLDQLVVDGTHPNDAGYRCMASLWREAFAEAASKGFLR</sequence>
<evidence type="ECO:0000313" key="2">
    <source>
        <dbReference type="EMBL" id="ETS75446.1"/>
    </source>
</evidence>
<dbReference type="GeneID" id="19277403"/>
<dbReference type="OrthoDB" id="6123at2759"/>
<protein>
    <recommendedName>
        <fullName evidence="1">SGNH hydrolase-type esterase domain-containing protein</fullName>
    </recommendedName>
</protein>
<name>W3WRJ4_PESFW</name>
<dbReference type="EMBL" id="KI912118">
    <property type="protein sequence ID" value="ETS75446.1"/>
    <property type="molecule type" value="Genomic_DNA"/>
</dbReference>
<accession>W3WRJ4</accession>
<dbReference type="GO" id="GO:0004622">
    <property type="term" value="F:phosphatidylcholine lysophospholipase activity"/>
    <property type="evidence" value="ECO:0007669"/>
    <property type="project" value="TreeGrafter"/>
</dbReference>
<evidence type="ECO:0000313" key="3">
    <source>
        <dbReference type="Proteomes" id="UP000030651"/>
    </source>
</evidence>
<dbReference type="InterPro" id="IPR051532">
    <property type="entry name" value="Ester_Hydrolysis_Enzymes"/>
</dbReference>
<gene>
    <name evidence="2" type="ORF">PFICI_12390</name>
</gene>
<dbReference type="OMA" id="THPNDVG"/>
<dbReference type="Gene3D" id="3.40.50.1110">
    <property type="entry name" value="SGNH hydrolase"/>
    <property type="match status" value="1"/>
</dbReference>
<keyword evidence="3" id="KW-1185">Reference proteome</keyword>
<dbReference type="InParanoid" id="W3WRJ4"/>
<evidence type="ECO:0000259" key="1">
    <source>
        <dbReference type="Pfam" id="PF13472"/>
    </source>
</evidence>
<dbReference type="InterPro" id="IPR036514">
    <property type="entry name" value="SGNH_hydro_sf"/>
</dbReference>
<dbReference type="STRING" id="1229662.W3WRJ4"/>
<organism evidence="2 3">
    <name type="scientific">Pestalotiopsis fici (strain W106-1 / CGMCC3.15140)</name>
    <dbReference type="NCBI Taxonomy" id="1229662"/>
    <lineage>
        <taxon>Eukaryota</taxon>
        <taxon>Fungi</taxon>
        <taxon>Dikarya</taxon>
        <taxon>Ascomycota</taxon>
        <taxon>Pezizomycotina</taxon>
        <taxon>Sordariomycetes</taxon>
        <taxon>Xylariomycetidae</taxon>
        <taxon>Amphisphaeriales</taxon>
        <taxon>Sporocadaceae</taxon>
        <taxon>Pestalotiopsis</taxon>
    </lineage>
</organism>
<dbReference type="PANTHER" id="PTHR30383">
    <property type="entry name" value="THIOESTERASE 1/PROTEASE 1/LYSOPHOSPHOLIPASE L1"/>
    <property type="match status" value="1"/>
</dbReference>
<dbReference type="InterPro" id="IPR013830">
    <property type="entry name" value="SGNH_hydro"/>
</dbReference>
<feature type="domain" description="SGNH hydrolase-type esterase" evidence="1">
    <location>
        <begin position="3"/>
        <end position="180"/>
    </location>
</feature>
<dbReference type="PANTHER" id="PTHR30383:SF31">
    <property type="entry name" value="SGNH HYDROLASE-TYPE ESTERASE DOMAIN-CONTAINING PROTEIN-RELATED"/>
    <property type="match status" value="1"/>
</dbReference>
<proteinExistence type="predicted"/>
<dbReference type="HOGENOM" id="CLU_044083_1_2_1"/>